<organism evidence="1 2">
    <name type="scientific">Pisolithus microcarpus 441</name>
    <dbReference type="NCBI Taxonomy" id="765257"/>
    <lineage>
        <taxon>Eukaryota</taxon>
        <taxon>Fungi</taxon>
        <taxon>Dikarya</taxon>
        <taxon>Basidiomycota</taxon>
        <taxon>Agaricomycotina</taxon>
        <taxon>Agaricomycetes</taxon>
        <taxon>Agaricomycetidae</taxon>
        <taxon>Boletales</taxon>
        <taxon>Sclerodermatineae</taxon>
        <taxon>Pisolithaceae</taxon>
        <taxon>Pisolithus</taxon>
    </lineage>
</organism>
<accession>A0A0C9Z1R0</accession>
<reference evidence="1 2" key="1">
    <citation type="submission" date="2014-04" db="EMBL/GenBank/DDBJ databases">
        <authorList>
            <consortium name="DOE Joint Genome Institute"/>
            <person name="Kuo A."/>
            <person name="Kohler A."/>
            <person name="Costa M.D."/>
            <person name="Nagy L.G."/>
            <person name="Floudas D."/>
            <person name="Copeland A."/>
            <person name="Barry K.W."/>
            <person name="Cichocki N."/>
            <person name="Veneault-Fourrey C."/>
            <person name="LaButti K."/>
            <person name="Lindquist E.A."/>
            <person name="Lipzen A."/>
            <person name="Lundell T."/>
            <person name="Morin E."/>
            <person name="Murat C."/>
            <person name="Sun H."/>
            <person name="Tunlid A."/>
            <person name="Henrissat B."/>
            <person name="Grigoriev I.V."/>
            <person name="Hibbett D.S."/>
            <person name="Martin F."/>
            <person name="Nordberg H.P."/>
            <person name="Cantor M.N."/>
            <person name="Hua S.X."/>
        </authorList>
    </citation>
    <scope>NUCLEOTIDE SEQUENCE [LARGE SCALE GENOMIC DNA]</scope>
    <source>
        <strain evidence="1 2">441</strain>
    </source>
</reference>
<dbReference type="AlphaFoldDB" id="A0A0C9Z1R0"/>
<gene>
    <name evidence="1" type="ORF">PISMIDRAFT_598559</name>
</gene>
<protein>
    <submittedName>
        <fullName evidence="1">Uncharacterized protein</fullName>
    </submittedName>
</protein>
<proteinExistence type="predicted"/>
<name>A0A0C9Z1R0_9AGAM</name>
<dbReference type="HOGENOM" id="CLU_2574799_0_0_1"/>
<dbReference type="EMBL" id="KN833770">
    <property type="protein sequence ID" value="KIK20214.1"/>
    <property type="molecule type" value="Genomic_DNA"/>
</dbReference>
<evidence type="ECO:0000313" key="1">
    <source>
        <dbReference type="EMBL" id="KIK20214.1"/>
    </source>
</evidence>
<reference evidence="2" key="2">
    <citation type="submission" date="2015-01" db="EMBL/GenBank/DDBJ databases">
        <title>Evolutionary Origins and Diversification of the Mycorrhizal Mutualists.</title>
        <authorList>
            <consortium name="DOE Joint Genome Institute"/>
            <consortium name="Mycorrhizal Genomics Consortium"/>
            <person name="Kohler A."/>
            <person name="Kuo A."/>
            <person name="Nagy L.G."/>
            <person name="Floudas D."/>
            <person name="Copeland A."/>
            <person name="Barry K.W."/>
            <person name="Cichocki N."/>
            <person name="Veneault-Fourrey C."/>
            <person name="LaButti K."/>
            <person name="Lindquist E.A."/>
            <person name="Lipzen A."/>
            <person name="Lundell T."/>
            <person name="Morin E."/>
            <person name="Murat C."/>
            <person name="Riley R."/>
            <person name="Ohm R."/>
            <person name="Sun H."/>
            <person name="Tunlid A."/>
            <person name="Henrissat B."/>
            <person name="Grigoriev I.V."/>
            <person name="Hibbett D.S."/>
            <person name="Martin F."/>
        </authorList>
    </citation>
    <scope>NUCLEOTIDE SEQUENCE [LARGE SCALE GENOMIC DNA]</scope>
    <source>
        <strain evidence="2">441</strain>
    </source>
</reference>
<dbReference type="Proteomes" id="UP000054018">
    <property type="component" value="Unassembled WGS sequence"/>
</dbReference>
<sequence>MPRQSLFGGDTHRPPGDDLTVYSFQVRKRASFFSKCKEHVRLHNSTHGKHLIDMILGLVEESRQHTCHQLFRLRFQNISLC</sequence>
<keyword evidence="2" id="KW-1185">Reference proteome</keyword>
<evidence type="ECO:0000313" key="2">
    <source>
        <dbReference type="Proteomes" id="UP000054018"/>
    </source>
</evidence>